<evidence type="ECO:0000313" key="1">
    <source>
        <dbReference type="EMBL" id="DAD82974.1"/>
    </source>
</evidence>
<accession>A0A8S5ML66</accession>
<organism evidence="1">
    <name type="scientific">Siphoviridae sp. ctXZx16</name>
    <dbReference type="NCBI Taxonomy" id="2826371"/>
    <lineage>
        <taxon>Viruses</taxon>
        <taxon>Duplodnaviria</taxon>
        <taxon>Heunggongvirae</taxon>
        <taxon>Uroviricota</taxon>
        <taxon>Caudoviricetes</taxon>
    </lineage>
</organism>
<name>A0A8S5ML66_9CAUD</name>
<proteinExistence type="predicted"/>
<protein>
    <submittedName>
        <fullName evidence="1">Uncharacterized protein</fullName>
    </submittedName>
</protein>
<dbReference type="EMBL" id="BK014925">
    <property type="protein sequence ID" value="DAD82974.1"/>
    <property type="molecule type" value="Genomic_DNA"/>
</dbReference>
<sequence>MKEQFITFIDKDMSGCGTDINITAKVYGYTITAGIVSRVKNAINNYKNENESEWDSNGCLNAAQKQLEADGYEVSWINEEVVIYL</sequence>
<reference evidence="1" key="1">
    <citation type="journal article" date="2021" name="Proc. Natl. Acad. Sci. U.S.A.">
        <title>A Catalog of Tens of Thousands of Viruses from Human Metagenomes Reveals Hidden Associations with Chronic Diseases.</title>
        <authorList>
            <person name="Tisza M.J."/>
            <person name="Buck C.B."/>
        </authorList>
    </citation>
    <scope>NUCLEOTIDE SEQUENCE</scope>
    <source>
        <strain evidence="1">CtXZx16</strain>
    </source>
</reference>